<dbReference type="PANTHER" id="PTHR34875">
    <property type="entry name" value="UPF0237 PROTEIN MJ1558"/>
    <property type="match status" value="1"/>
</dbReference>
<dbReference type="HAMAP" id="MF_01054">
    <property type="entry name" value="UPF0237"/>
    <property type="match status" value="1"/>
</dbReference>
<dbReference type="CDD" id="cd04872">
    <property type="entry name" value="ACT_1ZPV"/>
    <property type="match status" value="1"/>
</dbReference>
<dbReference type="EMBL" id="VSSQ01058071">
    <property type="protein sequence ID" value="MPN11807.1"/>
    <property type="molecule type" value="Genomic_DNA"/>
</dbReference>
<protein>
    <recommendedName>
        <fullName evidence="1">ACT domain-containing protein</fullName>
    </recommendedName>
</protein>
<organism evidence="2">
    <name type="scientific">bioreactor metagenome</name>
    <dbReference type="NCBI Taxonomy" id="1076179"/>
    <lineage>
        <taxon>unclassified sequences</taxon>
        <taxon>metagenomes</taxon>
        <taxon>ecological metagenomes</taxon>
    </lineage>
</organism>
<dbReference type="AlphaFoldDB" id="A0A645FC07"/>
<sequence length="89" mass="9615">MKAVVTVVGRDTVGILAKVAGVCAETNVNVEEVTQSILSGTFAMIMVVDVTACTIDFAELQQRFTTAGEEKGVDIKVTRQELYDAMHHI</sequence>
<accession>A0A645FC07</accession>
<dbReference type="SUPFAM" id="SSF55021">
    <property type="entry name" value="ACT-like"/>
    <property type="match status" value="1"/>
</dbReference>
<dbReference type="Gene3D" id="3.30.70.260">
    <property type="match status" value="1"/>
</dbReference>
<gene>
    <name evidence="2" type="ORF">SDC9_159115</name>
</gene>
<reference evidence="2" key="1">
    <citation type="submission" date="2019-08" db="EMBL/GenBank/DDBJ databases">
        <authorList>
            <person name="Kucharzyk K."/>
            <person name="Murdoch R.W."/>
            <person name="Higgins S."/>
            <person name="Loffler F."/>
        </authorList>
    </citation>
    <scope>NUCLEOTIDE SEQUENCE</scope>
</reference>
<evidence type="ECO:0000313" key="2">
    <source>
        <dbReference type="EMBL" id="MPN11807.1"/>
    </source>
</evidence>
<feature type="domain" description="ACT" evidence="1">
    <location>
        <begin position="4"/>
        <end position="80"/>
    </location>
</feature>
<dbReference type="InterPro" id="IPR022986">
    <property type="entry name" value="UPF0237_ACT"/>
</dbReference>
<dbReference type="PANTHER" id="PTHR34875:SF6">
    <property type="entry name" value="UPF0237 PROTEIN MJ1558"/>
    <property type="match status" value="1"/>
</dbReference>
<name>A0A645FC07_9ZZZZ</name>
<dbReference type="InterPro" id="IPR045865">
    <property type="entry name" value="ACT-like_dom_sf"/>
</dbReference>
<proteinExistence type="inferred from homology"/>
<evidence type="ECO:0000259" key="1">
    <source>
        <dbReference type="PROSITE" id="PS51671"/>
    </source>
</evidence>
<dbReference type="NCBIfam" id="NF001220">
    <property type="entry name" value="PRK00194.1"/>
    <property type="match status" value="1"/>
</dbReference>
<dbReference type="Pfam" id="PF13740">
    <property type="entry name" value="ACT_6"/>
    <property type="match status" value="1"/>
</dbReference>
<dbReference type="PROSITE" id="PS51671">
    <property type="entry name" value="ACT"/>
    <property type="match status" value="1"/>
</dbReference>
<comment type="caution">
    <text evidence="2">The sequence shown here is derived from an EMBL/GenBank/DDBJ whole genome shotgun (WGS) entry which is preliminary data.</text>
</comment>
<dbReference type="InterPro" id="IPR050990">
    <property type="entry name" value="UPF0237/GcvR_regulator"/>
</dbReference>
<dbReference type="InterPro" id="IPR002912">
    <property type="entry name" value="ACT_dom"/>
</dbReference>